<dbReference type="SMART" id="SM00065">
    <property type="entry name" value="GAF"/>
    <property type="match status" value="1"/>
</dbReference>
<dbReference type="EMBL" id="BAAAES010000011">
    <property type="protein sequence ID" value="GAA0675553.1"/>
    <property type="molecule type" value="Genomic_DNA"/>
</dbReference>
<dbReference type="Gene3D" id="1.10.287.950">
    <property type="entry name" value="Methyl-accepting chemotaxis protein"/>
    <property type="match status" value="1"/>
</dbReference>
<dbReference type="Pfam" id="PF00015">
    <property type="entry name" value="MCPsignal"/>
    <property type="match status" value="1"/>
</dbReference>
<dbReference type="PRINTS" id="PR00260">
    <property type="entry name" value="CHEMTRNSDUCR"/>
</dbReference>
<evidence type="ECO:0000256" key="2">
    <source>
        <dbReference type="SAM" id="Coils"/>
    </source>
</evidence>
<protein>
    <recommendedName>
        <fullName evidence="3">Methyl-accepting transducer domain-containing protein</fullName>
    </recommendedName>
</protein>
<keyword evidence="2" id="KW-0175">Coiled coil</keyword>
<evidence type="ECO:0000313" key="4">
    <source>
        <dbReference type="EMBL" id="GAA0675553.1"/>
    </source>
</evidence>
<dbReference type="PANTHER" id="PTHR43102:SF2">
    <property type="entry name" value="GAF DOMAIN-CONTAINING PROTEIN"/>
    <property type="match status" value="1"/>
</dbReference>
<dbReference type="InterPro" id="IPR004090">
    <property type="entry name" value="Chemotax_Me-accpt_rcpt"/>
</dbReference>
<dbReference type="SUPFAM" id="SSF58104">
    <property type="entry name" value="Methyl-accepting chemotaxis protein (MCP) signaling domain"/>
    <property type="match status" value="1"/>
</dbReference>
<dbReference type="InterPro" id="IPR004089">
    <property type="entry name" value="MCPsignal_dom"/>
</dbReference>
<dbReference type="InterPro" id="IPR029016">
    <property type="entry name" value="GAF-like_dom_sf"/>
</dbReference>
<dbReference type="SMART" id="SM00283">
    <property type="entry name" value="MA"/>
    <property type="match status" value="1"/>
</dbReference>
<dbReference type="Proteomes" id="UP001500238">
    <property type="component" value="Unassembled WGS sequence"/>
</dbReference>
<evidence type="ECO:0000313" key="5">
    <source>
        <dbReference type="Proteomes" id="UP001500238"/>
    </source>
</evidence>
<evidence type="ECO:0000256" key="1">
    <source>
        <dbReference type="PROSITE-ProRule" id="PRU00284"/>
    </source>
</evidence>
<name>A0ABN1HZD2_9SPHN</name>
<dbReference type="SUPFAM" id="SSF55781">
    <property type="entry name" value="GAF domain-like"/>
    <property type="match status" value="1"/>
</dbReference>
<comment type="caution">
    <text evidence="4">The sequence shown here is derived from an EMBL/GenBank/DDBJ whole genome shotgun (WGS) entry which is preliminary data.</text>
</comment>
<proteinExistence type="predicted"/>
<feature type="domain" description="Methyl-accepting transducer" evidence="3">
    <location>
        <begin position="163"/>
        <end position="396"/>
    </location>
</feature>
<dbReference type="InterPro" id="IPR003018">
    <property type="entry name" value="GAF"/>
</dbReference>
<keyword evidence="5" id="KW-1185">Reference proteome</keyword>
<dbReference type="Gene3D" id="3.30.450.40">
    <property type="match status" value="1"/>
</dbReference>
<reference evidence="4 5" key="1">
    <citation type="journal article" date="2019" name="Int. J. Syst. Evol. Microbiol.">
        <title>The Global Catalogue of Microorganisms (GCM) 10K type strain sequencing project: providing services to taxonomists for standard genome sequencing and annotation.</title>
        <authorList>
            <consortium name="The Broad Institute Genomics Platform"/>
            <consortium name="The Broad Institute Genome Sequencing Center for Infectious Disease"/>
            <person name="Wu L."/>
            <person name="Ma J."/>
        </authorList>
    </citation>
    <scope>NUCLEOTIDE SEQUENCE [LARGE SCALE GENOMIC DNA]</scope>
    <source>
        <strain evidence="4 5">JCM 14603</strain>
    </source>
</reference>
<dbReference type="Pfam" id="PF01590">
    <property type="entry name" value="GAF"/>
    <property type="match status" value="1"/>
</dbReference>
<gene>
    <name evidence="4" type="ORF">GCM10009102_29800</name>
</gene>
<accession>A0ABN1HZD2</accession>
<dbReference type="PROSITE" id="PS50111">
    <property type="entry name" value="CHEMOTAXIS_TRANSDUC_2"/>
    <property type="match status" value="1"/>
</dbReference>
<dbReference type="RefSeq" id="WP_343798580.1">
    <property type="nucleotide sequence ID" value="NZ_BAAAES010000011.1"/>
</dbReference>
<organism evidence="4 5">
    <name type="scientific">Sphingomonas insulae</name>
    <dbReference type="NCBI Taxonomy" id="424800"/>
    <lineage>
        <taxon>Bacteria</taxon>
        <taxon>Pseudomonadati</taxon>
        <taxon>Pseudomonadota</taxon>
        <taxon>Alphaproteobacteria</taxon>
        <taxon>Sphingomonadales</taxon>
        <taxon>Sphingomonadaceae</taxon>
        <taxon>Sphingomonas</taxon>
    </lineage>
</organism>
<feature type="coiled-coil region" evidence="2">
    <location>
        <begin position="159"/>
        <end position="209"/>
    </location>
</feature>
<evidence type="ECO:0000259" key="3">
    <source>
        <dbReference type="PROSITE" id="PS50111"/>
    </source>
</evidence>
<dbReference type="PANTHER" id="PTHR43102">
    <property type="entry name" value="SLR1143 PROTEIN"/>
    <property type="match status" value="1"/>
</dbReference>
<keyword evidence="1" id="KW-0807">Transducer</keyword>
<sequence length="419" mass="44823">MEQRPFPVPGNEAERLAELAAYQILDTASEQVFDDVVRLAQSLFEVATSTVSLIDAERQWFKARVGLEACETGRDAAFCGHAILEGEVMVVPDAAADARFADNSLVTGPPHIRFYAGAPLTTPAGFNIGTLCIFDPAPRPGGFSGQERAHLTMLADMVMERLIARRLRLERQQEAEQVRSVAERLSDAASQLEQQAKELSALAADGELRADAAGQGVGQLVLMGGEVETILKGVARDIEHVSDDTETMRVTVSGLGSHLEGIGSVAGEISAIASQTKMLALNASIEAARAGDSGRSFAVVANEVRLLAGATAEATDHILSELRAIEQTVTRAVERCDKLAERVESMQASSGRIKATAGLQSATRAHVGEEIGDAVFAVRQIGARARIVDEQSESVLSEVIALRRHADSLMQRYLQTPNQ</sequence>